<evidence type="ECO:0000259" key="5">
    <source>
        <dbReference type="PROSITE" id="PS51206"/>
    </source>
</evidence>
<dbReference type="Proteomes" id="UP001212841">
    <property type="component" value="Unassembled WGS sequence"/>
</dbReference>
<keyword evidence="7" id="KW-1185">Reference proteome</keyword>
<evidence type="ECO:0000256" key="4">
    <source>
        <dbReference type="SAM" id="MobiDB-lite"/>
    </source>
</evidence>
<gene>
    <name evidence="6" type="ORF">HK097_003498</name>
</gene>
<feature type="region of interest" description="Disordered" evidence="4">
    <location>
        <begin position="1"/>
        <end position="28"/>
    </location>
</feature>
<reference evidence="6" key="1">
    <citation type="submission" date="2020-05" db="EMBL/GenBank/DDBJ databases">
        <title>Phylogenomic resolution of chytrid fungi.</title>
        <authorList>
            <person name="Stajich J.E."/>
            <person name="Amses K."/>
            <person name="Simmons R."/>
            <person name="Seto K."/>
            <person name="Myers J."/>
            <person name="Bonds A."/>
            <person name="Quandt C.A."/>
            <person name="Barry K."/>
            <person name="Liu P."/>
            <person name="Grigoriev I."/>
            <person name="Longcore J.E."/>
            <person name="James T.Y."/>
        </authorList>
    </citation>
    <scope>NUCLEOTIDE SEQUENCE</scope>
    <source>
        <strain evidence="6">JEL0318</strain>
    </source>
</reference>
<accession>A0AAD5S3C4</accession>
<protein>
    <recommendedName>
        <fullName evidence="5">SF3 helicase domain-containing protein</fullName>
    </recommendedName>
</protein>
<evidence type="ECO:0000256" key="3">
    <source>
        <dbReference type="ARBA" id="ARBA00022840"/>
    </source>
</evidence>
<name>A0AAD5S3C4_9FUNG</name>
<keyword evidence="2" id="KW-0378">Hydrolase</keyword>
<comment type="caution">
    <text evidence="6">The sequence shown here is derived from an EMBL/GenBank/DDBJ whole genome shotgun (WGS) entry which is preliminary data.</text>
</comment>
<keyword evidence="3" id="KW-0067">ATP-binding</keyword>
<proteinExistence type="predicted"/>
<dbReference type="PANTHER" id="PTHR35372">
    <property type="entry name" value="ATP BINDING PROTEIN-RELATED"/>
    <property type="match status" value="1"/>
</dbReference>
<dbReference type="InterPro" id="IPR027417">
    <property type="entry name" value="P-loop_NTPase"/>
</dbReference>
<dbReference type="PROSITE" id="PS51206">
    <property type="entry name" value="SF3_HELICASE_1"/>
    <property type="match status" value="1"/>
</dbReference>
<dbReference type="GO" id="GO:0016787">
    <property type="term" value="F:hydrolase activity"/>
    <property type="evidence" value="ECO:0007669"/>
    <property type="project" value="UniProtKB-KW"/>
</dbReference>
<dbReference type="InterPro" id="IPR051620">
    <property type="entry name" value="ORF904-like_C"/>
</dbReference>
<feature type="domain" description="SF3 helicase" evidence="5">
    <location>
        <begin position="581"/>
        <end position="744"/>
    </location>
</feature>
<evidence type="ECO:0000256" key="1">
    <source>
        <dbReference type="ARBA" id="ARBA00022741"/>
    </source>
</evidence>
<keyword evidence="1" id="KW-0547">Nucleotide-binding</keyword>
<dbReference type="PANTHER" id="PTHR35372:SF2">
    <property type="entry name" value="SF3 HELICASE DOMAIN-CONTAINING PROTEIN"/>
    <property type="match status" value="1"/>
</dbReference>
<dbReference type="Gene3D" id="3.40.50.300">
    <property type="entry name" value="P-loop containing nucleotide triphosphate hydrolases"/>
    <property type="match status" value="1"/>
</dbReference>
<dbReference type="Pfam" id="PF08706">
    <property type="entry name" value="D5_N"/>
    <property type="match status" value="1"/>
</dbReference>
<dbReference type="AlphaFoldDB" id="A0AAD5S3C4"/>
<dbReference type="GO" id="GO:0005524">
    <property type="term" value="F:ATP binding"/>
    <property type="evidence" value="ECO:0007669"/>
    <property type="project" value="UniProtKB-KW"/>
</dbReference>
<feature type="compositionally biased region" description="Low complexity" evidence="4">
    <location>
        <begin position="1"/>
        <end position="24"/>
    </location>
</feature>
<evidence type="ECO:0000313" key="6">
    <source>
        <dbReference type="EMBL" id="KAJ3037494.1"/>
    </source>
</evidence>
<evidence type="ECO:0000256" key="2">
    <source>
        <dbReference type="ARBA" id="ARBA00022801"/>
    </source>
</evidence>
<dbReference type="InterPro" id="IPR014818">
    <property type="entry name" value="Phage/plasmid_primase_P4_C"/>
</dbReference>
<dbReference type="InterPro" id="IPR014015">
    <property type="entry name" value="Helicase_SF3_DNA-vir"/>
</dbReference>
<evidence type="ECO:0000313" key="7">
    <source>
        <dbReference type="Proteomes" id="UP001212841"/>
    </source>
</evidence>
<dbReference type="EMBL" id="JADGJD010001826">
    <property type="protein sequence ID" value="KAJ3037494.1"/>
    <property type="molecule type" value="Genomic_DNA"/>
</dbReference>
<organism evidence="6 7">
    <name type="scientific">Rhizophlyctis rosea</name>
    <dbReference type="NCBI Taxonomy" id="64517"/>
    <lineage>
        <taxon>Eukaryota</taxon>
        <taxon>Fungi</taxon>
        <taxon>Fungi incertae sedis</taxon>
        <taxon>Chytridiomycota</taxon>
        <taxon>Chytridiomycota incertae sedis</taxon>
        <taxon>Chytridiomycetes</taxon>
        <taxon>Rhizophlyctidales</taxon>
        <taxon>Rhizophlyctidaceae</taxon>
        <taxon>Rhizophlyctis</taxon>
    </lineage>
</organism>
<sequence>MTDDNTNSVTTDSASTKQKKSSQQNPAVLKVTGRTHAELLDAAKRYHANNIVTIPLKMIDYRWNDEKKKYKKIYYFCADYPTTTLDNCLQRFANPYTYAKDDEGRRTRKKNFFVPDGLAILYGSRSGLFGFDVDDVPTFTSWLDGKGQKLETALQHSGGNGLHYMFQYQPRLHIFDRSEQKLTIDGQSMDVDIRSGDKFALIAAPTRYQDATGQHVFEYRWEPDRSVFDKEAVRPVPDWFFETLVAGQGAKRPKKATKVIGKQKAGQTQAAGVDSSPIDVAAIGRFLYACFPDIVSTPGIVDRAEANANGYIYVGLSTTQCLFRDKAHATQHPYILMYHDHVVYRCHDSECRDKDDIKKPYPGVAEYPPPIAELRSRNLADSTFGDLEAHTEDAELGRLLEESLDGGSTTSLTRVAFYLLKGKVLCMHRDQWYDFQGHIWHPIAGAPGLRILSCLEGEYKKLVSRYEEWPVQTDAIRKKALMARKILHKKVLEGTWRNKCGDELAEMFELYAREHDILLDNRTFLKAFRNGVYDLETDTFRHGAPDDYLTKHLPYDLPSEDDSEKVAFLNARLQEIMPDPDQLRYLLFSLCTCLVQLNQEELIYIWKGIGRNGKGLLKDLMVLVLGLTIYCQTPQATLLTSARPNSHQASSNLQDISGMCANFLSEPDDGKQIKTALLRQITGNDKSRVRRNYGNEETFDPTATTILLCNDLPVCDSDVSAVWDRYRILVFVAYFCDNPDPNVPTQVKIDRTLKEKLPLYAPQFMRMLMAVYKEYRENGYTLPPQTPQMLKELKVAKGETNPVRVFVEECVKKTSKAADEMPIKTLKEVWDAWTDDHTMTTEKLSKRLVKLGFVRAATKKRFNNEKNAVHYLTGVQLTDYAADLIRDENAGAHRNDPAPAMFGLKRKTGHNDVTGAPKPAEQTADVVVHEPVYAFDHDAEAAILTAEEERQVAAALEASVTGSNDPVI</sequence>